<gene>
    <name evidence="6" type="ORF">GCM10009682_63850</name>
</gene>
<keyword evidence="5" id="KW-0012">Acyltransferase</keyword>
<evidence type="ECO:0000256" key="2">
    <source>
        <dbReference type="ARBA" id="ARBA00022516"/>
    </source>
</evidence>
<dbReference type="InterPro" id="IPR052351">
    <property type="entry name" value="Ornithine_N-alpha-AT"/>
</dbReference>
<evidence type="ECO:0000256" key="5">
    <source>
        <dbReference type="ARBA" id="ARBA00023315"/>
    </source>
</evidence>
<proteinExistence type="predicted"/>
<dbReference type="Gene3D" id="3.40.630.30">
    <property type="match status" value="1"/>
</dbReference>
<keyword evidence="2" id="KW-0444">Lipid biosynthesis</keyword>
<keyword evidence="3" id="KW-0808">Transferase</keyword>
<evidence type="ECO:0000313" key="7">
    <source>
        <dbReference type="Proteomes" id="UP001500218"/>
    </source>
</evidence>
<organism evidence="6 7">
    <name type="scientific">Luedemannella flava</name>
    <dbReference type="NCBI Taxonomy" id="349316"/>
    <lineage>
        <taxon>Bacteria</taxon>
        <taxon>Bacillati</taxon>
        <taxon>Actinomycetota</taxon>
        <taxon>Actinomycetes</taxon>
        <taxon>Micromonosporales</taxon>
        <taxon>Micromonosporaceae</taxon>
        <taxon>Luedemannella</taxon>
    </lineage>
</organism>
<dbReference type="RefSeq" id="WP_344140636.1">
    <property type="nucleotide sequence ID" value="NZ_BAAALT010000366.1"/>
</dbReference>
<keyword evidence="7" id="KW-1185">Reference proteome</keyword>
<dbReference type="PANTHER" id="PTHR37323:SF1">
    <property type="entry name" value="L-ORNITHINE N(ALPHA)-ACYLTRANSFERASE"/>
    <property type="match status" value="1"/>
</dbReference>
<dbReference type="PANTHER" id="PTHR37323">
    <property type="entry name" value="GCN5-RELATED N-ACETYLTRANSFERASE"/>
    <property type="match status" value="1"/>
</dbReference>
<protein>
    <submittedName>
        <fullName evidence="6">GNAT family N-acetyltransferase</fullName>
    </submittedName>
</protein>
<reference evidence="6 7" key="1">
    <citation type="journal article" date="2019" name="Int. J. Syst. Evol. Microbiol.">
        <title>The Global Catalogue of Microorganisms (GCM) 10K type strain sequencing project: providing services to taxonomists for standard genome sequencing and annotation.</title>
        <authorList>
            <consortium name="The Broad Institute Genomics Platform"/>
            <consortium name="The Broad Institute Genome Sequencing Center for Infectious Disease"/>
            <person name="Wu L."/>
            <person name="Ma J."/>
        </authorList>
    </citation>
    <scope>NUCLEOTIDE SEQUENCE [LARGE SCALE GENOMIC DNA]</scope>
    <source>
        <strain evidence="6 7">JCM 13250</strain>
    </source>
</reference>
<dbReference type="Proteomes" id="UP001500218">
    <property type="component" value="Unassembled WGS sequence"/>
</dbReference>
<name>A0ABN2MX34_9ACTN</name>
<dbReference type="SUPFAM" id="SSF55729">
    <property type="entry name" value="Acyl-CoA N-acyltransferases (Nat)"/>
    <property type="match status" value="1"/>
</dbReference>
<dbReference type="EMBL" id="BAAALT010000366">
    <property type="protein sequence ID" value="GAA1838806.1"/>
    <property type="molecule type" value="Genomic_DNA"/>
</dbReference>
<evidence type="ECO:0000256" key="1">
    <source>
        <dbReference type="ARBA" id="ARBA00005189"/>
    </source>
</evidence>
<comment type="pathway">
    <text evidence="1">Lipid metabolism.</text>
</comment>
<evidence type="ECO:0000256" key="3">
    <source>
        <dbReference type="ARBA" id="ARBA00022679"/>
    </source>
</evidence>
<accession>A0ABN2MX34</accession>
<evidence type="ECO:0000256" key="4">
    <source>
        <dbReference type="ARBA" id="ARBA00023098"/>
    </source>
</evidence>
<dbReference type="InterPro" id="IPR016181">
    <property type="entry name" value="Acyl_CoA_acyltransferase"/>
</dbReference>
<keyword evidence="4" id="KW-0443">Lipid metabolism</keyword>
<comment type="caution">
    <text evidence="6">The sequence shown here is derived from an EMBL/GenBank/DDBJ whole genome shotgun (WGS) entry which is preliminary data.</text>
</comment>
<evidence type="ECO:0000313" key="6">
    <source>
        <dbReference type="EMBL" id="GAA1838806.1"/>
    </source>
</evidence>
<dbReference type="Pfam" id="PF13444">
    <property type="entry name" value="Acetyltransf_5"/>
    <property type="match status" value="1"/>
</dbReference>
<sequence>MTVRILAATGETTAAAPRYTLLVANNADEVRAAQRLRYRVFAGELGARLTSPLAGLDVDEFDDHCDHLLVREEHTGETVGTYRMLPPAKAAALGRTYSDGEFDLRMLAPLRDAVVETGRSCVHPDHRSGAVINLMWTGIARYLHLMNKRWLTGCASVGLADGGAAVTAVWGMIREKHLAPPRLRVEPRNPYPVGDDDPLPRAAALALTPALLRGYLRLGAWVCGPPAHDPDFDVADFFVLFSLDRMDPRYLRHFLGDVNAGQAAGR</sequence>